<proteinExistence type="predicted"/>
<dbReference type="EMBL" id="CACRXK020034403">
    <property type="protein sequence ID" value="CAB4044264.1"/>
    <property type="molecule type" value="Genomic_DNA"/>
</dbReference>
<gene>
    <name evidence="1" type="ORF">PACLA_8A057186</name>
</gene>
<comment type="caution">
    <text evidence="1">The sequence shown here is derived from an EMBL/GenBank/DDBJ whole genome shotgun (WGS) entry which is preliminary data.</text>
</comment>
<sequence>MAEELVHIEIYIKDDTNKTGKKIAYECVDNDKNILFSPYIFPDCIGEWAADSDVITECSVNTLRHRLNVFQTAVAVPPDVTSKIENIIKFIKKPKDIYVGIRAIY</sequence>
<evidence type="ECO:0000313" key="2">
    <source>
        <dbReference type="Proteomes" id="UP001152795"/>
    </source>
</evidence>
<dbReference type="Proteomes" id="UP001152795">
    <property type="component" value="Unassembled WGS sequence"/>
</dbReference>
<reference evidence="1" key="1">
    <citation type="submission" date="2020-04" db="EMBL/GenBank/DDBJ databases">
        <authorList>
            <person name="Alioto T."/>
            <person name="Alioto T."/>
            <person name="Gomez Garrido J."/>
        </authorList>
    </citation>
    <scope>NUCLEOTIDE SEQUENCE</scope>
    <source>
        <strain evidence="1">A484AB</strain>
    </source>
</reference>
<protein>
    <submittedName>
        <fullName evidence="1">Uncharacterized protein</fullName>
    </submittedName>
</protein>
<dbReference type="AlphaFoldDB" id="A0A6S7KMS5"/>
<evidence type="ECO:0000313" key="1">
    <source>
        <dbReference type="EMBL" id="CAB4044264.1"/>
    </source>
</evidence>
<keyword evidence="2" id="KW-1185">Reference proteome</keyword>
<organism evidence="1 2">
    <name type="scientific">Paramuricea clavata</name>
    <name type="common">Red gorgonian</name>
    <name type="synonym">Violescent sea-whip</name>
    <dbReference type="NCBI Taxonomy" id="317549"/>
    <lineage>
        <taxon>Eukaryota</taxon>
        <taxon>Metazoa</taxon>
        <taxon>Cnidaria</taxon>
        <taxon>Anthozoa</taxon>
        <taxon>Octocorallia</taxon>
        <taxon>Malacalcyonacea</taxon>
        <taxon>Plexauridae</taxon>
        <taxon>Paramuricea</taxon>
    </lineage>
</organism>
<accession>A0A6S7KMS5</accession>
<name>A0A6S7KMS5_PARCT</name>